<feature type="region of interest" description="Disordered" evidence="4">
    <location>
        <begin position="927"/>
        <end position="951"/>
    </location>
</feature>
<dbReference type="GO" id="GO:0045211">
    <property type="term" value="C:postsynaptic membrane"/>
    <property type="evidence" value="ECO:0007669"/>
    <property type="project" value="TreeGrafter"/>
</dbReference>
<feature type="region of interest" description="Disordered" evidence="4">
    <location>
        <begin position="736"/>
        <end position="756"/>
    </location>
</feature>
<dbReference type="PROSITE" id="PS50106">
    <property type="entry name" value="PDZ"/>
    <property type="match status" value="1"/>
</dbReference>
<sequence length="1299" mass="140456">MSAFRSPSRMRLGLDQDCVDSLKVFWNNSPAITDVADTIKNCKNLVYFDLSMNHLTKLPEGISQLVNLEELFLNDTYLEFLHANFGRLTKLKVLELRENAIQTLPKSMSRLHHLQRLDIGQNDLADLPDVVGTLSSLTELWCDNNTIRSIPKFIGNLTKLNCLDASQNEIQGIAEEISKCTQLSDVTLNVNSLQSLPDSFTKLENISVLRLDCNSISYLPEEFGNLKNLQELSIVGNILKALPASMGLLRKLHTLYLDDNLLSSLPKEIGSCTSLTVLSLSKNRLKEIPSEVGHLSALKVFTLSGNLVVHLPVSILSITKLGALWLSESQSKPLLPLTSEIDPASGQHVLTCYLLPQLPYNGDEARKYIDESNDNPLPRRSKPSIKFLTDVEPVVIESNVNKRGLLRAPTPYPKELRALAKHASHIHNRQSKEHNGDIVNTDEPEYDGDYPEEQPSGSGDPKTSIASTRINSVQTSIDIPDTSSKAKAVPEIPVNSSYSAYQSNLLTSGASTSKVDYKSPLHGISSIDTIGLPGVAPANVATRSYSSTPSSSSSSYPQQLSTTGQSYISSQQNNHQDISDVGKNQQLDVSTAGSSQLETRFTGLPDGPDKSNRESYGVSATEMARKSPPPYHVAARRAAFFRSSGGAGGSGLGSPTPQDTQGHARASPIVGRIFPLPTTAEPYHSSTSSSTSPSVVSKSTDMNVASNRNTKSSMADDDEEVFNLNKTYTISKDIDDSDAASSSIEENLDKGGSSTLDLDKGTLDSKNLVKTIESALESVDKRTTEFLREDRWQDAEIITEQQQDDHRNNPAPPPLEGEVLYSNVGLNEETDHVDSKVKPKPIVPSGIPSSMFHTSKGPPAVPPKPSPLLSRQQIGMHHSPEQVINDTSLDVLPANVSSSTRSENHSKIPTFGLTYSNKFVNSHLPVTISSSGDSNNHHQQFHSTQSPPFVDQSLEAGKSYMNHDTTEKSWGSQTSSTSSIGGLNSRIPKTTSFQSPVKSSAVHNFSGQQQSQFQFKKPEILSPKPSIARTVNPSRIPSFGSADNGKTRDEITTTATSPSLANSTQKSSLVSPKFSSSSSTGNATGGGIITSTIVENRSMNSSSIPESNANSNLDNSITGTKISRFGEPSPEKHDLKRTGSGTRIPKFTTTADTLRTALPISPPHQTTNNVDNAAYQSENNNEADTSLSNIPTSGISRIPSLGKKPWIFGTHKNARVVAIEFKKINSLGFSVSEAPAVGHGLDGQGIYVVGTDTVDSTVKVGDKILQVDGIDVSNMGLEIVKKILSNCQENINLLVSRKS</sequence>
<dbReference type="GO" id="GO:0098968">
    <property type="term" value="P:neurotransmitter receptor transport postsynaptic membrane to endosome"/>
    <property type="evidence" value="ECO:0007669"/>
    <property type="project" value="TreeGrafter"/>
</dbReference>
<dbReference type="SMART" id="SM00364">
    <property type="entry name" value="LRR_BAC"/>
    <property type="match status" value="6"/>
</dbReference>
<dbReference type="Pfam" id="PF23598">
    <property type="entry name" value="LRR_14"/>
    <property type="match status" value="1"/>
</dbReference>
<feature type="compositionally biased region" description="Low complexity" evidence="4">
    <location>
        <begin position="544"/>
        <end position="562"/>
    </location>
</feature>
<feature type="region of interest" description="Disordered" evidence="4">
    <location>
        <begin position="963"/>
        <end position="1146"/>
    </location>
</feature>
<dbReference type="GO" id="GO:0005912">
    <property type="term" value="C:adherens junction"/>
    <property type="evidence" value="ECO:0007669"/>
    <property type="project" value="TreeGrafter"/>
</dbReference>
<feature type="region of interest" description="Disordered" evidence="4">
    <location>
        <begin position="676"/>
        <end position="718"/>
    </location>
</feature>
<comment type="caution">
    <text evidence="6">The sequence shown here is derived from an EMBL/GenBank/DDBJ whole genome shotgun (WGS) entry which is preliminary data.</text>
</comment>
<dbReference type="GO" id="GO:0016323">
    <property type="term" value="C:basolateral plasma membrane"/>
    <property type="evidence" value="ECO:0007669"/>
    <property type="project" value="TreeGrafter"/>
</dbReference>
<dbReference type="PANTHER" id="PTHR23119:SF50">
    <property type="entry name" value="PDZ DOMAIN-CONTAINING PROTEIN"/>
    <property type="match status" value="1"/>
</dbReference>
<name>A0A226E6N9_FOLCA</name>
<feature type="compositionally biased region" description="Polar residues" evidence="4">
    <location>
        <begin position="987"/>
        <end position="1003"/>
    </location>
</feature>
<feature type="compositionally biased region" description="Low complexity" evidence="4">
    <location>
        <begin position="969"/>
        <end position="982"/>
    </location>
</feature>
<evidence type="ECO:0000256" key="4">
    <source>
        <dbReference type="SAM" id="MobiDB-lite"/>
    </source>
</evidence>
<gene>
    <name evidence="6" type="ORF">Fcan01_12194</name>
</gene>
<evidence type="ECO:0000313" key="6">
    <source>
        <dbReference type="EMBL" id="OXA52617.1"/>
    </source>
</evidence>
<dbReference type="SUPFAM" id="SSF50156">
    <property type="entry name" value="PDZ domain-like"/>
    <property type="match status" value="1"/>
</dbReference>
<evidence type="ECO:0000256" key="2">
    <source>
        <dbReference type="ARBA" id="ARBA00022614"/>
    </source>
</evidence>
<dbReference type="PROSITE" id="PS51450">
    <property type="entry name" value="LRR"/>
    <property type="match status" value="3"/>
</dbReference>
<feature type="compositionally biased region" description="Polar residues" evidence="4">
    <location>
        <begin position="1052"/>
        <end position="1066"/>
    </location>
</feature>
<dbReference type="InterPro" id="IPR001611">
    <property type="entry name" value="Leu-rich_rpt"/>
</dbReference>
<feature type="compositionally biased region" description="Polar residues" evidence="4">
    <location>
        <begin position="563"/>
        <end position="599"/>
    </location>
</feature>
<dbReference type="Proteomes" id="UP000198287">
    <property type="component" value="Unassembled WGS sequence"/>
</dbReference>
<dbReference type="PANTHER" id="PTHR23119">
    <property type="entry name" value="DISCS LARGE"/>
    <property type="match status" value="1"/>
</dbReference>
<feature type="compositionally biased region" description="Low complexity" evidence="4">
    <location>
        <begin position="1005"/>
        <end position="1015"/>
    </location>
</feature>
<dbReference type="SUPFAM" id="SSF52058">
    <property type="entry name" value="L domain-like"/>
    <property type="match status" value="1"/>
</dbReference>
<dbReference type="FunFam" id="3.80.10.10:FF:000013">
    <property type="entry name" value="Erbin isoform 7"/>
    <property type="match status" value="1"/>
</dbReference>
<dbReference type="GO" id="GO:0098887">
    <property type="term" value="P:neurotransmitter receptor transport, endosome to postsynaptic membrane"/>
    <property type="evidence" value="ECO:0007669"/>
    <property type="project" value="TreeGrafter"/>
</dbReference>
<feature type="region of interest" description="Disordered" evidence="4">
    <location>
        <begin position="645"/>
        <end position="664"/>
    </location>
</feature>
<dbReference type="CDD" id="cd00136">
    <property type="entry name" value="PDZ_canonical"/>
    <property type="match status" value="1"/>
</dbReference>
<evidence type="ECO:0000313" key="7">
    <source>
        <dbReference type="Proteomes" id="UP000198287"/>
    </source>
</evidence>
<dbReference type="InterPro" id="IPR055414">
    <property type="entry name" value="LRR_R13L4/SHOC2-like"/>
</dbReference>
<protein>
    <submittedName>
        <fullName evidence="6">Protein LAP2</fullName>
    </submittedName>
</protein>
<dbReference type="SMART" id="SM00369">
    <property type="entry name" value="LRR_TYP"/>
    <property type="match status" value="10"/>
</dbReference>
<dbReference type="GO" id="GO:0014069">
    <property type="term" value="C:postsynaptic density"/>
    <property type="evidence" value="ECO:0007669"/>
    <property type="project" value="TreeGrafter"/>
</dbReference>
<dbReference type="GO" id="GO:0019901">
    <property type="term" value="F:protein kinase binding"/>
    <property type="evidence" value="ECO:0007669"/>
    <property type="project" value="TreeGrafter"/>
</dbReference>
<reference evidence="6 7" key="1">
    <citation type="submission" date="2015-12" db="EMBL/GenBank/DDBJ databases">
        <title>The genome of Folsomia candida.</title>
        <authorList>
            <person name="Faddeeva A."/>
            <person name="Derks M.F."/>
            <person name="Anvar Y."/>
            <person name="Smit S."/>
            <person name="Van Straalen N."/>
            <person name="Roelofs D."/>
        </authorList>
    </citation>
    <scope>NUCLEOTIDE SEQUENCE [LARGE SCALE GENOMIC DNA]</scope>
    <source>
        <strain evidence="6 7">VU population</strain>
        <tissue evidence="6">Whole body</tissue>
    </source>
</reference>
<dbReference type="Gene3D" id="2.30.42.10">
    <property type="match status" value="1"/>
</dbReference>
<dbReference type="SMART" id="SM00228">
    <property type="entry name" value="PDZ"/>
    <property type="match status" value="1"/>
</dbReference>
<dbReference type="Gene3D" id="3.80.10.10">
    <property type="entry name" value="Ribonuclease Inhibitor"/>
    <property type="match status" value="2"/>
</dbReference>
<dbReference type="GO" id="GO:0043113">
    <property type="term" value="P:receptor clustering"/>
    <property type="evidence" value="ECO:0007669"/>
    <property type="project" value="TreeGrafter"/>
</dbReference>
<feature type="compositionally biased region" description="Low complexity" evidence="4">
    <location>
        <begin position="685"/>
        <end position="700"/>
    </location>
</feature>
<feature type="compositionally biased region" description="Acidic residues" evidence="4">
    <location>
        <begin position="440"/>
        <end position="452"/>
    </location>
</feature>
<dbReference type="Pfam" id="PF00595">
    <property type="entry name" value="PDZ"/>
    <property type="match status" value="1"/>
</dbReference>
<dbReference type="OrthoDB" id="676979at2759"/>
<feature type="compositionally biased region" description="Polar residues" evidence="4">
    <location>
        <begin position="701"/>
        <end position="713"/>
    </location>
</feature>
<dbReference type="SMART" id="SM00365">
    <property type="entry name" value="LRR_SD22"/>
    <property type="match status" value="5"/>
</dbReference>
<dbReference type="Pfam" id="PF13855">
    <property type="entry name" value="LRR_8"/>
    <property type="match status" value="1"/>
</dbReference>
<dbReference type="InterPro" id="IPR050614">
    <property type="entry name" value="Synaptic_Scaffolding_LAP-MAGUK"/>
</dbReference>
<keyword evidence="2" id="KW-0433">Leucine-rich repeat</keyword>
<evidence type="ECO:0000256" key="3">
    <source>
        <dbReference type="ARBA" id="ARBA00022737"/>
    </source>
</evidence>
<feature type="region of interest" description="Disordered" evidence="4">
    <location>
        <begin position="422"/>
        <end position="465"/>
    </location>
</feature>
<dbReference type="InterPro" id="IPR001478">
    <property type="entry name" value="PDZ"/>
</dbReference>
<feature type="compositionally biased region" description="Low complexity" evidence="4">
    <location>
        <begin position="1067"/>
        <end position="1082"/>
    </location>
</feature>
<dbReference type="EMBL" id="LNIX01000006">
    <property type="protein sequence ID" value="OXA52617.1"/>
    <property type="molecule type" value="Genomic_DNA"/>
</dbReference>
<dbReference type="InterPro" id="IPR036034">
    <property type="entry name" value="PDZ_sf"/>
</dbReference>
<feature type="domain" description="PDZ" evidence="5">
    <location>
        <begin position="1216"/>
        <end position="1299"/>
    </location>
</feature>
<dbReference type="STRING" id="158441.A0A226E6N9"/>
<keyword evidence="7" id="KW-1185">Reference proteome</keyword>
<evidence type="ECO:0000259" key="5">
    <source>
        <dbReference type="PROSITE" id="PS50106"/>
    </source>
</evidence>
<proteinExistence type="inferred from homology"/>
<keyword evidence="3" id="KW-0677">Repeat</keyword>
<comment type="similarity">
    <text evidence="1">Belongs to the LAP (LRR and PDZ) protein family.</text>
</comment>
<accession>A0A226E6N9</accession>
<feature type="compositionally biased region" description="Polar residues" evidence="4">
    <location>
        <begin position="927"/>
        <end position="947"/>
    </location>
</feature>
<feature type="compositionally biased region" description="Polar residues" evidence="4">
    <location>
        <begin position="1094"/>
        <end position="1121"/>
    </location>
</feature>
<dbReference type="InterPro" id="IPR032675">
    <property type="entry name" value="LRR_dom_sf"/>
</dbReference>
<dbReference type="GO" id="GO:0045197">
    <property type="term" value="P:establishment or maintenance of epithelial cell apical/basal polarity"/>
    <property type="evidence" value="ECO:0007669"/>
    <property type="project" value="TreeGrafter"/>
</dbReference>
<evidence type="ECO:0000256" key="1">
    <source>
        <dbReference type="ARBA" id="ARBA00007772"/>
    </source>
</evidence>
<dbReference type="InterPro" id="IPR003591">
    <property type="entry name" value="Leu-rich_rpt_typical-subtyp"/>
</dbReference>
<organism evidence="6 7">
    <name type="scientific">Folsomia candida</name>
    <name type="common">Springtail</name>
    <dbReference type="NCBI Taxonomy" id="158441"/>
    <lineage>
        <taxon>Eukaryota</taxon>
        <taxon>Metazoa</taxon>
        <taxon>Ecdysozoa</taxon>
        <taxon>Arthropoda</taxon>
        <taxon>Hexapoda</taxon>
        <taxon>Collembola</taxon>
        <taxon>Entomobryomorpha</taxon>
        <taxon>Isotomoidea</taxon>
        <taxon>Isotomidae</taxon>
        <taxon>Proisotominae</taxon>
        <taxon>Folsomia</taxon>
    </lineage>
</organism>
<dbReference type="GO" id="GO:0098609">
    <property type="term" value="P:cell-cell adhesion"/>
    <property type="evidence" value="ECO:0007669"/>
    <property type="project" value="TreeGrafter"/>
</dbReference>
<feature type="region of interest" description="Disordered" evidence="4">
    <location>
        <begin position="542"/>
        <end position="631"/>
    </location>
</feature>